<reference evidence="10 11" key="1">
    <citation type="submission" date="2022-04" db="EMBL/GenBank/DDBJ databases">
        <title>Positive selection, recombination, and allopatry shape intraspecific diversity of widespread and dominant cyanobacteria.</title>
        <authorList>
            <person name="Wei J."/>
            <person name="Shu W."/>
            <person name="Hu C."/>
        </authorList>
    </citation>
    <scope>NUCLEOTIDE SEQUENCE [LARGE SCALE GENOMIC DNA]</scope>
    <source>
        <strain evidence="10 11">GB2-A4</strain>
    </source>
</reference>
<feature type="transmembrane region" description="Helical" evidence="8">
    <location>
        <begin position="595"/>
        <end position="613"/>
    </location>
</feature>
<dbReference type="InterPro" id="IPR050297">
    <property type="entry name" value="LipidA_mod_glycosyltrf_83"/>
</dbReference>
<evidence type="ECO:0000256" key="3">
    <source>
        <dbReference type="ARBA" id="ARBA00022676"/>
    </source>
</evidence>
<accession>A0ABV0J7V1</accession>
<evidence type="ECO:0000256" key="7">
    <source>
        <dbReference type="ARBA" id="ARBA00023136"/>
    </source>
</evidence>
<dbReference type="Proteomes" id="UP001464891">
    <property type="component" value="Unassembled WGS sequence"/>
</dbReference>
<sequence>MRIQRGSQYCLLALWLAWTVGLLLIYYRQVWLSPTENLALVWSNLVDLLPLLGIGLGAALLLFLAQRVGRKISQLLRQEKFTQPSQLLYGTLLEFGGLTIYVALSYLLIRRVLLPGLPYFHEAVGRSVLGIVGAGLTVVAAQFLGLGVCRLLLRWQFQDWRDRWLYHSAIGLGALAYLSLGLAFLGIYYRLSIQILVATVLAAGSLWLGYCFKSDNSLQLRSAAQPRLTPTVAPADRIWQGVTLIAIAIAFVCALAPEQEFDALSYHLSFPEMWLEAGYLVDLPAQYVSLYPMTWELIFGAGLALGGPIAAKLLHFVSLPLTVLLTYQLTRRFVAGVSPWLASAFLVTVPIVLWEATSAYVDLALALHVGLVLYALWQYVQERHWQWLVLAALNLGLALASKHLALFVLALAAIGLFLQLWFQTKNFRQAVIPAIALSVGSLVLPFPWYLRSWLASGNPVFPELFSLFGAPADRWDAVSERGLDHFLEQFGRPDSVLNLLTLPWDMTVNAADYGGTLGPLFLLFLPGWVFIRRYSSAASWFAGFVLLYVVLWASPFCSFQMRFLVPITPLLAILAAASCEGLAHWLNSFARGGGLALYTGLAVLLPLNLPPFLPFHEGNRVGWTGWLTHVIRELPLPVVVGQTSEAAYLQKTVPSYSAWQYINAHLPKTARILTFSDGDQFYSDRDRLWSDATIARPATWGAARGQEKQAFQSLQKSEISHILFDKQQLKSLPPDTLAIAQPEVVKTWYEEVYEDSRYILYRVQWEKSAL</sequence>
<evidence type="ECO:0000256" key="8">
    <source>
        <dbReference type="SAM" id="Phobius"/>
    </source>
</evidence>
<evidence type="ECO:0000313" key="10">
    <source>
        <dbReference type="EMBL" id="MEP0817859.1"/>
    </source>
</evidence>
<evidence type="ECO:0000256" key="6">
    <source>
        <dbReference type="ARBA" id="ARBA00022989"/>
    </source>
</evidence>
<keyword evidence="6 8" id="KW-1133">Transmembrane helix</keyword>
<feature type="transmembrane region" description="Helical" evidence="8">
    <location>
        <begin position="333"/>
        <end position="353"/>
    </location>
</feature>
<feature type="transmembrane region" description="Helical" evidence="8">
    <location>
        <begin position="87"/>
        <end position="109"/>
    </location>
</feature>
<comment type="caution">
    <text evidence="10">The sequence shown here is derived from an EMBL/GenBank/DDBJ whole genome shotgun (WGS) entry which is preliminary data.</text>
</comment>
<evidence type="ECO:0000313" key="11">
    <source>
        <dbReference type="Proteomes" id="UP001464891"/>
    </source>
</evidence>
<keyword evidence="4" id="KW-0808">Transferase</keyword>
<evidence type="ECO:0000259" key="9">
    <source>
        <dbReference type="Pfam" id="PF02366"/>
    </source>
</evidence>
<dbReference type="EMBL" id="JAMPKM010000006">
    <property type="protein sequence ID" value="MEP0817859.1"/>
    <property type="molecule type" value="Genomic_DNA"/>
</dbReference>
<organism evidence="10 11">
    <name type="scientific">Trichocoleus desertorum GB2-A4</name>
    <dbReference type="NCBI Taxonomy" id="2933944"/>
    <lineage>
        <taxon>Bacteria</taxon>
        <taxon>Bacillati</taxon>
        <taxon>Cyanobacteriota</taxon>
        <taxon>Cyanophyceae</taxon>
        <taxon>Leptolyngbyales</taxon>
        <taxon>Trichocoleusaceae</taxon>
        <taxon>Trichocoleus</taxon>
    </lineage>
</organism>
<feature type="transmembrane region" description="Helical" evidence="8">
    <location>
        <begin position="430"/>
        <end position="450"/>
    </location>
</feature>
<feature type="transmembrane region" description="Helical" evidence="8">
    <location>
        <begin position="193"/>
        <end position="212"/>
    </location>
</feature>
<gene>
    <name evidence="10" type="ORF">NC998_12215</name>
</gene>
<dbReference type="Pfam" id="PF02366">
    <property type="entry name" value="PMT"/>
    <property type="match status" value="1"/>
</dbReference>
<feature type="transmembrane region" description="Helical" evidence="8">
    <location>
        <begin position="165"/>
        <end position="187"/>
    </location>
</feature>
<evidence type="ECO:0000256" key="4">
    <source>
        <dbReference type="ARBA" id="ARBA00022679"/>
    </source>
</evidence>
<feature type="transmembrane region" description="Helical" evidence="8">
    <location>
        <begin position="359"/>
        <end position="377"/>
    </location>
</feature>
<keyword evidence="5 8" id="KW-0812">Transmembrane</keyword>
<feature type="transmembrane region" description="Helical" evidence="8">
    <location>
        <begin position="129"/>
        <end position="153"/>
    </location>
</feature>
<feature type="transmembrane region" description="Helical" evidence="8">
    <location>
        <begin position="538"/>
        <end position="557"/>
    </location>
</feature>
<feature type="transmembrane region" description="Helical" evidence="8">
    <location>
        <begin position="48"/>
        <end position="66"/>
    </location>
</feature>
<protein>
    <submittedName>
        <fullName evidence="10">Phospholipid carrier-dependent glycosyltransferase</fullName>
    </submittedName>
</protein>
<feature type="transmembrane region" description="Helical" evidence="8">
    <location>
        <begin position="9"/>
        <end position="28"/>
    </location>
</feature>
<dbReference type="RefSeq" id="WP_190434745.1">
    <property type="nucleotide sequence ID" value="NZ_JAMPKM010000006.1"/>
</dbReference>
<dbReference type="InterPro" id="IPR003342">
    <property type="entry name" value="ArnT-like_N"/>
</dbReference>
<name>A0ABV0J7V1_9CYAN</name>
<keyword evidence="7 8" id="KW-0472">Membrane</keyword>
<evidence type="ECO:0000256" key="2">
    <source>
        <dbReference type="ARBA" id="ARBA00022475"/>
    </source>
</evidence>
<feature type="transmembrane region" description="Helical" evidence="8">
    <location>
        <begin position="297"/>
        <end position="321"/>
    </location>
</feature>
<dbReference type="PANTHER" id="PTHR33908">
    <property type="entry name" value="MANNOSYLTRANSFERASE YKCB-RELATED"/>
    <property type="match status" value="1"/>
</dbReference>
<dbReference type="PANTHER" id="PTHR33908:SF11">
    <property type="entry name" value="MEMBRANE PROTEIN"/>
    <property type="match status" value="1"/>
</dbReference>
<keyword evidence="11" id="KW-1185">Reference proteome</keyword>
<feature type="transmembrane region" description="Helical" evidence="8">
    <location>
        <begin position="563"/>
        <end position="583"/>
    </location>
</feature>
<comment type="subcellular location">
    <subcellularLocation>
        <location evidence="1">Cell membrane</location>
        <topology evidence="1">Multi-pass membrane protein</topology>
    </subcellularLocation>
</comment>
<feature type="transmembrane region" description="Helical" evidence="8">
    <location>
        <begin position="406"/>
        <end position="423"/>
    </location>
</feature>
<keyword evidence="2" id="KW-1003">Cell membrane</keyword>
<evidence type="ECO:0000256" key="1">
    <source>
        <dbReference type="ARBA" id="ARBA00004651"/>
    </source>
</evidence>
<feature type="transmembrane region" description="Helical" evidence="8">
    <location>
        <begin position="513"/>
        <end position="531"/>
    </location>
</feature>
<feature type="domain" description="ArnT-like N-terminal" evidence="9">
    <location>
        <begin position="313"/>
        <end position="450"/>
    </location>
</feature>
<keyword evidence="3" id="KW-0328">Glycosyltransferase</keyword>
<proteinExistence type="predicted"/>
<evidence type="ECO:0000256" key="5">
    <source>
        <dbReference type="ARBA" id="ARBA00022692"/>
    </source>
</evidence>